<comment type="caution">
    <text evidence="1">The sequence shown here is derived from an EMBL/GenBank/DDBJ whole genome shotgun (WGS) entry which is preliminary data.</text>
</comment>
<dbReference type="Proteomes" id="UP000822688">
    <property type="component" value="Chromosome 2"/>
</dbReference>
<sequence>MMICRLHFCLPFICSLVFLVERKYSSSILGKRRVH</sequence>
<name>A0A8T0IW83_CERPU</name>
<evidence type="ECO:0000313" key="1">
    <source>
        <dbReference type="EMBL" id="KAG0586921.1"/>
    </source>
</evidence>
<dbReference type="AlphaFoldDB" id="A0A8T0IW83"/>
<organism evidence="1 2">
    <name type="scientific">Ceratodon purpureus</name>
    <name type="common">Fire moss</name>
    <name type="synonym">Dicranum purpureum</name>
    <dbReference type="NCBI Taxonomy" id="3225"/>
    <lineage>
        <taxon>Eukaryota</taxon>
        <taxon>Viridiplantae</taxon>
        <taxon>Streptophyta</taxon>
        <taxon>Embryophyta</taxon>
        <taxon>Bryophyta</taxon>
        <taxon>Bryophytina</taxon>
        <taxon>Bryopsida</taxon>
        <taxon>Dicranidae</taxon>
        <taxon>Pseudoditrichales</taxon>
        <taxon>Ditrichaceae</taxon>
        <taxon>Ceratodon</taxon>
    </lineage>
</organism>
<protein>
    <submittedName>
        <fullName evidence="1">Uncharacterized protein</fullName>
    </submittedName>
</protein>
<proteinExistence type="predicted"/>
<evidence type="ECO:0000313" key="2">
    <source>
        <dbReference type="Proteomes" id="UP000822688"/>
    </source>
</evidence>
<dbReference type="EMBL" id="CM026422">
    <property type="protein sequence ID" value="KAG0586921.1"/>
    <property type="molecule type" value="Genomic_DNA"/>
</dbReference>
<accession>A0A8T0IW83</accession>
<keyword evidence="2" id="KW-1185">Reference proteome</keyword>
<gene>
    <name evidence="1" type="ORF">KC19_2G127600</name>
</gene>
<reference evidence="1" key="1">
    <citation type="submission" date="2020-06" db="EMBL/GenBank/DDBJ databases">
        <title>WGS assembly of Ceratodon purpureus strain R40.</title>
        <authorList>
            <person name="Carey S.B."/>
            <person name="Jenkins J."/>
            <person name="Shu S."/>
            <person name="Lovell J.T."/>
            <person name="Sreedasyam A."/>
            <person name="Maumus F."/>
            <person name="Tiley G.P."/>
            <person name="Fernandez-Pozo N."/>
            <person name="Barry K."/>
            <person name="Chen C."/>
            <person name="Wang M."/>
            <person name="Lipzen A."/>
            <person name="Daum C."/>
            <person name="Saski C.A."/>
            <person name="Payton A.C."/>
            <person name="Mcbreen J.C."/>
            <person name="Conrad R.E."/>
            <person name="Kollar L.M."/>
            <person name="Olsson S."/>
            <person name="Huttunen S."/>
            <person name="Landis J.B."/>
            <person name="Wickett N.J."/>
            <person name="Johnson M.G."/>
            <person name="Rensing S.A."/>
            <person name="Grimwood J."/>
            <person name="Schmutz J."/>
            <person name="Mcdaniel S.F."/>
        </authorList>
    </citation>
    <scope>NUCLEOTIDE SEQUENCE</scope>
    <source>
        <strain evidence="1">R40</strain>
    </source>
</reference>